<keyword evidence="1" id="KW-0813">Transport</keyword>
<evidence type="ECO:0000313" key="6">
    <source>
        <dbReference type="Proteomes" id="UP001230156"/>
    </source>
</evidence>
<feature type="domain" description="ABC transporter" evidence="4">
    <location>
        <begin position="10"/>
        <end position="240"/>
    </location>
</feature>
<evidence type="ECO:0000256" key="3">
    <source>
        <dbReference type="ARBA" id="ARBA00022840"/>
    </source>
</evidence>
<name>A0ABU0YST5_9PROT</name>
<evidence type="ECO:0000313" key="5">
    <source>
        <dbReference type="EMBL" id="MDQ7250061.1"/>
    </source>
</evidence>
<dbReference type="Gene3D" id="2.40.50.100">
    <property type="match status" value="1"/>
</dbReference>
<dbReference type="GO" id="GO:0005524">
    <property type="term" value="F:ATP binding"/>
    <property type="evidence" value="ECO:0007669"/>
    <property type="project" value="UniProtKB-KW"/>
</dbReference>
<keyword evidence="2" id="KW-0547">Nucleotide-binding</keyword>
<dbReference type="InterPro" id="IPR008995">
    <property type="entry name" value="Mo/tungstate-bd_C_term_dom"/>
</dbReference>
<keyword evidence="3 5" id="KW-0067">ATP-binding</keyword>
<comment type="caution">
    <text evidence="5">The sequence shown here is derived from an EMBL/GenBank/DDBJ whole genome shotgun (WGS) entry which is preliminary data.</text>
</comment>
<organism evidence="5 6">
    <name type="scientific">Dongia sedimenti</name>
    <dbReference type="NCBI Taxonomy" id="3064282"/>
    <lineage>
        <taxon>Bacteria</taxon>
        <taxon>Pseudomonadati</taxon>
        <taxon>Pseudomonadota</taxon>
        <taxon>Alphaproteobacteria</taxon>
        <taxon>Rhodospirillales</taxon>
        <taxon>Dongiaceae</taxon>
        <taxon>Dongia</taxon>
    </lineage>
</organism>
<gene>
    <name evidence="5" type="ORF">Q8A70_20395</name>
</gene>
<proteinExistence type="predicted"/>
<dbReference type="Gene3D" id="3.40.50.300">
    <property type="entry name" value="P-loop containing nucleotide triphosphate hydrolases"/>
    <property type="match status" value="1"/>
</dbReference>
<keyword evidence="6" id="KW-1185">Reference proteome</keyword>
<dbReference type="InterPro" id="IPR003439">
    <property type="entry name" value="ABC_transporter-like_ATP-bd"/>
</dbReference>
<dbReference type="PANTHER" id="PTHR42781:SF4">
    <property type="entry name" value="SPERMIDINE_PUTRESCINE IMPORT ATP-BINDING PROTEIN POTA"/>
    <property type="match status" value="1"/>
</dbReference>
<protein>
    <submittedName>
        <fullName evidence="5">ABC transporter ATP-binding protein</fullName>
    </submittedName>
</protein>
<dbReference type="InterPro" id="IPR027417">
    <property type="entry name" value="P-loop_NTPase"/>
</dbReference>
<dbReference type="SMART" id="SM00382">
    <property type="entry name" value="AAA"/>
    <property type="match status" value="1"/>
</dbReference>
<evidence type="ECO:0000256" key="2">
    <source>
        <dbReference type="ARBA" id="ARBA00022741"/>
    </source>
</evidence>
<accession>A0ABU0YST5</accession>
<dbReference type="RefSeq" id="WP_379958826.1">
    <property type="nucleotide sequence ID" value="NZ_JAUYVI010000006.1"/>
</dbReference>
<dbReference type="Proteomes" id="UP001230156">
    <property type="component" value="Unassembled WGS sequence"/>
</dbReference>
<evidence type="ECO:0000259" key="4">
    <source>
        <dbReference type="PROSITE" id="PS50893"/>
    </source>
</evidence>
<dbReference type="EMBL" id="JAUYVI010000006">
    <property type="protein sequence ID" value="MDQ7250061.1"/>
    <property type="molecule type" value="Genomic_DNA"/>
</dbReference>
<dbReference type="Pfam" id="PF08402">
    <property type="entry name" value="TOBE_2"/>
    <property type="match status" value="1"/>
</dbReference>
<dbReference type="PANTHER" id="PTHR42781">
    <property type="entry name" value="SPERMIDINE/PUTRESCINE IMPORT ATP-BINDING PROTEIN POTA"/>
    <property type="match status" value="1"/>
</dbReference>
<dbReference type="InterPro" id="IPR050093">
    <property type="entry name" value="ABC_SmlMolc_Importer"/>
</dbReference>
<evidence type="ECO:0000256" key="1">
    <source>
        <dbReference type="ARBA" id="ARBA00022448"/>
    </source>
</evidence>
<dbReference type="PROSITE" id="PS00211">
    <property type="entry name" value="ABC_TRANSPORTER_1"/>
    <property type="match status" value="1"/>
</dbReference>
<dbReference type="SUPFAM" id="SSF50331">
    <property type="entry name" value="MOP-like"/>
    <property type="match status" value="1"/>
</dbReference>
<dbReference type="SUPFAM" id="SSF52540">
    <property type="entry name" value="P-loop containing nucleoside triphosphate hydrolases"/>
    <property type="match status" value="1"/>
</dbReference>
<dbReference type="InterPro" id="IPR017871">
    <property type="entry name" value="ABC_transporter-like_CS"/>
</dbReference>
<dbReference type="PROSITE" id="PS50893">
    <property type="entry name" value="ABC_TRANSPORTER_2"/>
    <property type="match status" value="1"/>
</dbReference>
<dbReference type="InterPro" id="IPR003593">
    <property type="entry name" value="AAA+_ATPase"/>
</dbReference>
<reference evidence="6" key="1">
    <citation type="submission" date="2023-08" db="EMBL/GenBank/DDBJ databases">
        <title>Rhodospirillaceae gen. nov., a novel taxon isolated from the Yangtze River Yuezi River estuary sludge.</title>
        <authorList>
            <person name="Ruan L."/>
        </authorList>
    </citation>
    <scope>NUCLEOTIDE SEQUENCE [LARGE SCALE GENOMIC DNA]</scope>
    <source>
        <strain evidence="6">R-7</strain>
    </source>
</reference>
<sequence>MSKRGAAASLTVRGVSKRFGSFSALNDISLDIARGEFLTLLGPSGSGKTTLLLILAGFEAPTEGRLLSDDRDITELPAETRSYGMVFQGYALFPHMSVESNIAFPLQVRHTAPAEIKRRVGEMIERVGLRGHEKKLPAKLSGGQQQRVALARALVFEPGVLLLDEPFSALDKNLREQMQAEVKRLHQETGTTFVFVTHDQSEALALSTRVAIFDHGRLQQIGRPDEVYERPENRFVAEFLGEINLLPLQDLRVESGVASGMFEDRRLTVPAEAANGAGAILAIRPEHLGIAANTPAPQSGNAIRAALDDVVYQGGITRLKLRTAGGAPITLSLASGQAASLLQSGGPFWIHWPTDQGRLLPAPKS</sequence>
<dbReference type="Pfam" id="PF00005">
    <property type="entry name" value="ABC_tran"/>
    <property type="match status" value="1"/>
</dbReference>
<dbReference type="InterPro" id="IPR013611">
    <property type="entry name" value="Transp-assoc_OB_typ2"/>
</dbReference>